<keyword evidence="1" id="KW-0732">Signal</keyword>
<dbReference type="EMBL" id="VCEJ01000004">
    <property type="protein sequence ID" value="TLV00773.1"/>
    <property type="molecule type" value="Genomic_DNA"/>
</dbReference>
<comment type="caution">
    <text evidence="2">The sequence shown here is derived from an EMBL/GenBank/DDBJ whole genome shotgun (WGS) entry which is preliminary data.</text>
</comment>
<dbReference type="Proteomes" id="UP000306402">
    <property type="component" value="Unassembled WGS sequence"/>
</dbReference>
<reference evidence="2 3" key="1">
    <citation type="submission" date="2019-05" db="EMBL/GenBank/DDBJ databases">
        <authorList>
            <person name="Qu J.-H."/>
        </authorList>
    </citation>
    <scope>NUCLEOTIDE SEQUENCE [LARGE SCALE GENOMIC DNA]</scope>
    <source>
        <strain evidence="2 3">T17</strain>
    </source>
</reference>
<sequence>MPRPFIQMRVWLFICITCLAFTAYAQDSTLYFNASVVAAGATDQTPFWEHANQNGNVPLDGNFALANIGLYKVYNPNNPRLFQWSAGIQGIGSYGKTGNAFLSDAYVAAKIGIFEVLAGQKNMVMGLVDTTLTSGSLAMAGNARPYPKVQISIPKYFPLYFTNNFVSFKFLYSDGYLGPSSINYGSAIRIPNTYFHQKSLYIRLGNSSQKFKIYAGVNHQAMWGGESKLNPIYEMKMTKAYYYTIIGKTLDYRKVGNHFGTIDIGGEWKGTNWTYMLYRQSIYETGSLFKVINYEDGLNGVSMKRNNKPPKGSTYFTFQSFLVEVLGTHNQINKNPLSDLVIFERGNYYNSYIYRRGWSYFGSGIGTPLIPATGTTKDDLPRSSSEFTNNNRLWAFHGAFTASWLNLRLGFKGTYSRNSGTFFSAYDEVKQQASVMLSAEKDLKVFKGCSVFSGLSADVGALYPNSYGLLVGIRKSGFLDK</sequence>
<proteinExistence type="predicted"/>
<gene>
    <name evidence="2" type="ORF">FEN17_14950</name>
</gene>
<evidence type="ECO:0000313" key="3">
    <source>
        <dbReference type="Proteomes" id="UP000306402"/>
    </source>
</evidence>
<feature type="chain" id="PRO_5024277378" evidence="1">
    <location>
        <begin position="26"/>
        <end position="481"/>
    </location>
</feature>
<organism evidence="2 3">
    <name type="scientific">Dyadobacter luticola</name>
    <dbReference type="NCBI Taxonomy" id="1979387"/>
    <lineage>
        <taxon>Bacteria</taxon>
        <taxon>Pseudomonadati</taxon>
        <taxon>Bacteroidota</taxon>
        <taxon>Cytophagia</taxon>
        <taxon>Cytophagales</taxon>
        <taxon>Spirosomataceae</taxon>
        <taxon>Dyadobacter</taxon>
    </lineage>
</organism>
<dbReference type="Gene3D" id="2.40.160.130">
    <property type="entry name" value="Capsule assembly protein Wzi"/>
    <property type="match status" value="1"/>
</dbReference>
<dbReference type="OrthoDB" id="596512at2"/>
<name>A0A5R9KWY3_9BACT</name>
<keyword evidence="3" id="KW-1185">Reference proteome</keyword>
<feature type="signal peptide" evidence="1">
    <location>
        <begin position="1"/>
        <end position="25"/>
    </location>
</feature>
<protein>
    <submittedName>
        <fullName evidence="2">Capsule assembly Wzi family protein</fullName>
    </submittedName>
</protein>
<evidence type="ECO:0000313" key="2">
    <source>
        <dbReference type="EMBL" id="TLV00773.1"/>
    </source>
</evidence>
<accession>A0A5R9KWY3</accession>
<dbReference type="InterPro" id="IPR038636">
    <property type="entry name" value="Wzi_sf"/>
</dbReference>
<evidence type="ECO:0000256" key="1">
    <source>
        <dbReference type="SAM" id="SignalP"/>
    </source>
</evidence>
<dbReference type="AlphaFoldDB" id="A0A5R9KWY3"/>